<dbReference type="PROSITE" id="PS51736">
    <property type="entry name" value="RECOMBINASES_3"/>
    <property type="match status" value="1"/>
</dbReference>
<evidence type="ECO:0000313" key="5">
    <source>
        <dbReference type="Proteomes" id="UP000529861"/>
    </source>
</evidence>
<dbReference type="SUPFAM" id="SSF53041">
    <property type="entry name" value="Resolvase-like"/>
    <property type="match status" value="1"/>
</dbReference>
<dbReference type="Pfam" id="PF00239">
    <property type="entry name" value="Resolvase"/>
    <property type="match status" value="1"/>
</dbReference>
<dbReference type="SMART" id="SM00857">
    <property type="entry name" value="Resolvase"/>
    <property type="match status" value="1"/>
</dbReference>
<evidence type="ECO:0000259" key="3">
    <source>
        <dbReference type="PROSITE" id="PS51737"/>
    </source>
</evidence>
<proteinExistence type="predicted"/>
<comment type="caution">
    <text evidence="4">The sequence shown here is derived from an EMBL/GenBank/DDBJ whole genome shotgun (WGS) entry which is preliminary data.</text>
</comment>
<evidence type="ECO:0000256" key="1">
    <source>
        <dbReference type="SAM" id="Coils"/>
    </source>
</evidence>
<feature type="coiled-coil region" evidence="1">
    <location>
        <begin position="367"/>
        <end position="428"/>
    </location>
</feature>
<keyword evidence="1" id="KW-0175">Coiled coil</keyword>
<dbReference type="Proteomes" id="UP000529861">
    <property type="component" value="Unassembled WGS sequence"/>
</dbReference>
<name>A0A7Y2L7G4_9THEO</name>
<dbReference type="InterPro" id="IPR050639">
    <property type="entry name" value="SSR_resolvase"/>
</dbReference>
<dbReference type="CDD" id="cd00338">
    <property type="entry name" value="Ser_Recombinase"/>
    <property type="match status" value="1"/>
</dbReference>
<dbReference type="GO" id="GO:0000150">
    <property type="term" value="F:DNA strand exchange activity"/>
    <property type="evidence" value="ECO:0007669"/>
    <property type="project" value="InterPro"/>
</dbReference>
<feature type="domain" description="Resolvase/invertase-type recombinase catalytic" evidence="2">
    <location>
        <begin position="7"/>
        <end position="152"/>
    </location>
</feature>
<dbReference type="GO" id="GO:0003677">
    <property type="term" value="F:DNA binding"/>
    <property type="evidence" value="ECO:0007669"/>
    <property type="project" value="InterPro"/>
</dbReference>
<gene>
    <name evidence="4" type="ORF">HKI81_08230</name>
</gene>
<evidence type="ECO:0000259" key="2">
    <source>
        <dbReference type="PROSITE" id="PS51736"/>
    </source>
</evidence>
<dbReference type="InterPro" id="IPR038109">
    <property type="entry name" value="DNA_bind_recomb_sf"/>
</dbReference>
<evidence type="ECO:0000313" key="4">
    <source>
        <dbReference type="EMBL" id="NNG67213.1"/>
    </source>
</evidence>
<feature type="domain" description="Recombinase" evidence="3">
    <location>
        <begin position="159"/>
        <end position="276"/>
    </location>
</feature>
<sequence length="506" mass="58646">MAETEVRAAAYARYSSDNQREESIEAQLRAIKDYCQKNNIQLVKIYTDEAKSATTDDRPAFLQMIKDSSLGLFNAVIVHKLDRFARNRYDSAFYRRQLKKNGVKLISVLEQLDDSPESIILESVLEGMAEYYSKNLAREVMKGLKENAFQAKFNGGIPPLGYDIVNGEYVINEKEAEAVRLIFELYAQGYGYRQIIDELNLRGYKTKKGNPFSKNSIHEILKNEKYTGKYIFNKGTKKNHRIVKEDVIVIDNAIPAIIDKDLFEQVQKKIEERKITRGANSAKRVYLLSGLVYCGVCGSKMVGCLSRGKYVTYRCSKKDRTKQCTNRDINKEKLESFVIDELNKRVLDPKVAPVLARLLNEENQKLNKERAEEITFLKKRYKEVEEQMKNIVEAIAQGMFQPIMKEKMNELEAMRNELAYRIKELENKKETDFITPEMILKIFEKDREIINSSKDPHEIKEVLKNYIKKIIVTPDEIKCEFYFWIGDDFRSLLVAASGFEPPTLRV</sequence>
<dbReference type="PANTHER" id="PTHR30461">
    <property type="entry name" value="DNA-INVERTASE FROM LAMBDOID PROPHAGE"/>
    <property type="match status" value="1"/>
</dbReference>
<dbReference type="PROSITE" id="PS51737">
    <property type="entry name" value="RECOMBINASE_DNA_BIND"/>
    <property type="match status" value="1"/>
</dbReference>
<organism evidence="4 5">
    <name type="scientific">Caldanaerobacter subterraneus</name>
    <dbReference type="NCBI Taxonomy" id="911092"/>
    <lineage>
        <taxon>Bacteria</taxon>
        <taxon>Bacillati</taxon>
        <taxon>Bacillota</taxon>
        <taxon>Clostridia</taxon>
        <taxon>Thermoanaerobacterales</taxon>
        <taxon>Thermoanaerobacteraceae</taxon>
        <taxon>Caldanaerobacter</taxon>
    </lineage>
</organism>
<dbReference type="AlphaFoldDB" id="A0A7Y2L7G4"/>
<dbReference type="Pfam" id="PF07508">
    <property type="entry name" value="Recombinase"/>
    <property type="match status" value="1"/>
</dbReference>
<dbReference type="RefSeq" id="WP_170271116.1">
    <property type="nucleotide sequence ID" value="NZ_JABEQB010000022.1"/>
</dbReference>
<dbReference type="EMBL" id="JABEQB010000022">
    <property type="protein sequence ID" value="NNG67213.1"/>
    <property type="molecule type" value="Genomic_DNA"/>
</dbReference>
<dbReference type="InterPro" id="IPR011109">
    <property type="entry name" value="DNA_bind_recombinase_dom"/>
</dbReference>
<dbReference type="Gene3D" id="3.90.1750.20">
    <property type="entry name" value="Putative Large Serine Recombinase, Chain B, Domain 2"/>
    <property type="match status" value="1"/>
</dbReference>
<dbReference type="Gene3D" id="3.40.50.1390">
    <property type="entry name" value="Resolvase, N-terminal catalytic domain"/>
    <property type="match status" value="1"/>
</dbReference>
<reference evidence="4 5" key="1">
    <citation type="submission" date="2020-04" db="EMBL/GenBank/DDBJ databases">
        <title>Draft genome sequence of Caldanaerobacter sunterraneus. strain 1523vc isolated from Griffin hot spring, Kamchatka, Russia.</title>
        <authorList>
            <person name="Toshchakov S.V."/>
            <person name="Podosokorskaya O.A."/>
            <person name="Kublanov I.V."/>
            <person name="Korzhenkov A."/>
            <person name="Patrushev M.V."/>
        </authorList>
    </citation>
    <scope>NUCLEOTIDE SEQUENCE [LARGE SCALE GENOMIC DNA]</scope>
    <source>
        <strain evidence="4 5">1523vc</strain>
    </source>
</reference>
<dbReference type="Pfam" id="PF13408">
    <property type="entry name" value="Zn_ribbon_recom"/>
    <property type="match status" value="1"/>
</dbReference>
<dbReference type="PANTHER" id="PTHR30461:SF23">
    <property type="entry name" value="DNA RECOMBINASE-RELATED"/>
    <property type="match status" value="1"/>
</dbReference>
<dbReference type="InterPro" id="IPR025827">
    <property type="entry name" value="Zn_ribbon_recom_dom"/>
</dbReference>
<dbReference type="InterPro" id="IPR006119">
    <property type="entry name" value="Resolv_N"/>
</dbReference>
<accession>A0A7Y2L7G4</accession>
<protein>
    <submittedName>
        <fullName evidence="4">Recombinase family protein</fullName>
    </submittedName>
</protein>
<dbReference type="InterPro" id="IPR036162">
    <property type="entry name" value="Resolvase-like_N_sf"/>
</dbReference>